<sequence>MPFFGQNKKDKDKLSQNGDSDHSSGRNMTPSPTKDGKTAVIEPDPTPQTNNSPATTPVPGSKPKLVFHCQQAQGSPTGLISGFSNVKELYEKIAECYGFPANDILFCTLNTHRIDMENLLSAQLCLDDFIFVHRKGNNVPSPSFYTSQFISISITSINMSCDG</sequence>
<dbReference type="Proteomes" id="UP000708208">
    <property type="component" value="Unassembled WGS sequence"/>
</dbReference>
<organism evidence="3 4">
    <name type="scientific">Allacma fusca</name>
    <dbReference type="NCBI Taxonomy" id="39272"/>
    <lineage>
        <taxon>Eukaryota</taxon>
        <taxon>Metazoa</taxon>
        <taxon>Ecdysozoa</taxon>
        <taxon>Arthropoda</taxon>
        <taxon>Hexapoda</taxon>
        <taxon>Collembola</taxon>
        <taxon>Symphypleona</taxon>
        <taxon>Sminthuridae</taxon>
        <taxon>Allacma</taxon>
    </lineage>
</organism>
<comment type="caution">
    <text evidence="3">The sequence shown here is derived from an EMBL/GenBank/DDBJ whole genome shotgun (WGS) entry which is preliminary data.</text>
</comment>
<accession>A0A8J2LV64</accession>
<feature type="non-terminal residue" evidence="3">
    <location>
        <position position="1"/>
    </location>
</feature>
<dbReference type="InterPro" id="IPR017379">
    <property type="entry name" value="GIPC1/2/3"/>
</dbReference>
<dbReference type="PANTHER" id="PTHR12259">
    <property type="entry name" value="RGS-GAIP INTERACTING PROTEIN GIPC"/>
    <property type="match status" value="1"/>
</dbReference>
<keyword evidence="4" id="KW-1185">Reference proteome</keyword>
<dbReference type="PANTHER" id="PTHR12259:SF1">
    <property type="entry name" value="GH21964P"/>
    <property type="match status" value="1"/>
</dbReference>
<reference evidence="3" key="1">
    <citation type="submission" date="2021-06" db="EMBL/GenBank/DDBJ databases">
        <authorList>
            <person name="Hodson N. C."/>
            <person name="Mongue J. A."/>
            <person name="Jaron S. K."/>
        </authorList>
    </citation>
    <scope>NUCLEOTIDE SEQUENCE</scope>
</reference>
<feature type="domain" description="GIPC1-3 GH1" evidence="2">
    <location>
        <begin position="66"/>
        <end position="131"/>
    </location>
</feature>
<evidence type="ECO:0000313" key="4">
    <source>
        <dbReference type="Proteomes" id="UP000708208"/>
    </source>
</evidence>
<protein>
    <recommendedName>
        <fullName evidence="2">GIPC1-3 GH1 domain-containing protein</fullName>
    </recommendedName>
</protein>
<dbReference type="InterPro" id="IPR056814">
    <property type="entry name" value="GIPC1-3_GH1"/>
</dbReference>
<feature type="compositionally biased region" description="Basic and acidic residues" evidence="1">
    <location>
        <begin position="7"/>
        <end position="24"/>
    </location>
</feature>
<proteinExistence type="predicted"/>
<dbReference type="AlphaFoldDB" id="A0A8J2LV64"/>
<dbReference type="EMBL" id="CAJVCH010571787">
    <property type="protein sequence ID" value="CAG7838526.1"/>
    <property type="molecule type" value="Genomic_DNA"/>
</dbReference>
<dbReference type="Pfam" id="PF25083">
    <property type="entry name" value="GIPC1_GH1"/>
    <property type="match status" value="1"/>
</dbReference>
<evidence type="ECO:0000313" key="3">
    <source>
        <dbReference type="EMBL" id="CAG7838526.1"/>
    </source>
</evidence>
<evidence type="ECO:0000259" key="2">
    <source>
        <dbReference type="Pfam" id="PF25083"/>
    </source>
</evidence>
<dbReference type="OrthoDB" id="6509831at2759"/>
<evidence type="ECO:0000256" key="1">
    <source>
        <dbReference type="SAM" id="MobiDB-lite"/>
    </source>
</evidence>
<feature type="region of interest" description="Disordered" evidence="1">
    <location>
        <begin position="1"/>
        <end position="63"/>
    </location>
</feature>
<name>A0A8J2LV64_9HEXA</name>
<gene>
    <name evidence="3" type="ORF">AFUS01_LOCUS47491</name>
</gene>